<name>A0A2N7S0J3_9MICC</name>
<evidence type="ECO:0000313" key="1">
    <source>
        <dbReference type="EMBL" id="PMQ19655.1"/>
    </source>
</evidence>
<accession>A0A2N7S0J3</accession>
<dbReference type="RefSeq" id="WP_102598752.1">
    <property type="nucleotide sequence ID" value="NZ_JABUYH010000024.1"/>
</dbReference>
<dbReference type="AlphaFoldDB" id="A0A2N7S0J3"/>
<gene>
    <name evidence="1" type="ORF">CIK84_13435</name>
</gene>
<sequence length="150" mass="16242">MGIFASRKSIEQDFARMEQRLARAKPMATDKFNVKTQILIKGMRKNTPEAGLELGIGTVTAWLSAHETLRLLEGTISILEGWPDSPAEIFISAPASASADSDAGAAMAHLPADHLGILHPSSDGELQLLGSLDPLEQKQLHSWLRQFAQG</sequence>
<evidence type="ECO:0000313" key="2">
    <source>
        <dbReference type="Proteomes" id="UP000235739"/>
    </source>
</evidence>
<dbReference type="Proteomes" id="UP000235739">
    <property type="component" value="Unassembled WGS sequence"/>
</dbReference>
<dbReference type="EMBL" id="PNQX01000002">
    <property type="protein sequence ID" value="PMQ19655.1"/>
    <property type="molecule type" value="Genomic_DNA"/>
</dbReference>
<organism evidence="1 2">
    <name type="scientific">Glutamicibacter arilaitensis</name>
    <dbReference type="NCBI Taxonomy" id="256701"/>
    <lineage>
        <taxon>Bacteria</taxon>
        <taxon>Bacillati</taxon>
        <taxon>Actinomycetota</taxon>
        <taxon>Actinomycetes</taxon>
        <taxon>Micrococcales</taxon>
        <taxon>Micrococcaceae</taxon>
        <taxon>Glutamicibacter</taxon>
    </lineage>
</organism>
<comment type="caution">
    <text evidence="1">The sequence shown here is derived from an EMBL/GenBank/DDBJ whole genome shotgun (WGS) entry which is preliminary data.</text>
</comment>
<proteinExistence type="predicted"/>
<reference evidence="1 2" key="1">
    <citation type="journal article" date="2017" name="Elife">
        <title>Extensive horizontal gene transfer in cheese-associated bacteria.</title>
        <authorList>
            <person name="Bonham K.S."/>
            <person name="Wolfe B.E."/>
            <person name="Dutton R.J."/>
        </authorList>
    </citation>
    <scope>NUCLEOTIDE SEQUENCE [LARGE SCALE GENOMIC DNA]</scope>
    <source>
        <strain evidence="1 2">JB182</strain>
    </source>
</reference>
<protein>
    <submittedName>
        <fullName evidence="1">Uncharacterized protein</fullName>
    </submittedName>
</protein>